<evidence type="ECO:0000313" key="4">
    <source>
        <dbReference type="EMBL" id="KRL52195.1"/>
    </source>
</evidence>
<name>A0A0R1RF48_9LACO</name>
<dbReference type="AlphaFoldDB" id="A0A0R1RF48"/>
<dbReference type="NCBIfam" id="TIGR00230">
    <property type="entry name" value="sfsA"/>
    <property type="match status" value="1"/>
</dbReference>
<dbReference type="InterPro" id="IPR005224">
    <property type="entry name" value="SfsA"/>
</dbReference>
<dbReference type="Pfam" id="PF03749">
    <property type="entry name" value="SfsA"/>
    <property type="match status" value="1"/>
</dbReference>
<dbReference type="PANTHER" id="PTHR30545:SF2">
    <property type="entry name" value="SUGAR FERMENTATION STIMULATION PROTEIN A"/>
    <property type="match status" value="1"/>
</dbReference>
<protein>
    <recommendedName>
        <fullName evidence="1">Sugar fermentation stimulation protein homolog</fullName>
    </recommendedName>
</protein>
<dbReference type="InterPro" id="IPR040452">
    <property type="entry name" value="SfsA_C"/>
</dbReference>
<feature type="domain" description="SfsA N-terminal OB" evidence="3">
    <location>
        <begin position="38"/>
        <end position="103"/>
    </location>
</feature>
<organism evidence="4 5">
    <name type="scientific">Lacticaseibacillus manihotivorans DSM 13343 = JCM 12514</name>
    <dbReference type="NCBI Taxonomy" id="1423769"/>
    <lineage>
        <taxon>Bacteria</taxon>
        <taxon>Bacillati</taxon>
        <taxon>Bacillota</taxon>
        <taxon>Bacilli</taxon>
        <taxon>Lactobacillales</taxon>
        <taxon>Lactobacillaceae</taxon>
        <taxon>Lacticaseibacillus</taxon>
    </lineage>
</organism>
<dbReference type="CDD" id="cd22359">
    <property type="entry name" value="SfsA-like_bacterial"/>
    <property type="match status" value="1"/>
</dbReference>
<feature type="domain" description="Sugar fermentation stimulation protein C-terminal" evidence="2">
    <location>
        <begin position="107"/>
        <end position="245"/>
    </location>
</feature>
<comment type="caution">
    <text evidence="4">The sequence shown here is derived from an EMBL/GenBank/DDBJ whole genome shotgun (WGS) entry which is preliminary data.</text>
</comment>
<dbReference type="Proteomes" id="UP000051790">
    <property type="component" value="Unassembled WGS sequence"/>
</dbReference>
<evidence type="ECO:0000256" key="1">
    <source>
        <dbReference type="HAMAP-Rule" id="MF_00095"/>
    </source>
</evidence>
<dbReference type="Gene3D" id="3.40.1350.60">
    <property type="match status" value="1"/>
</dbReference>
<dbReference type="InterPro" id="IPR041465">
    <property type="entry name" value="SfsA_N"/>
</dbReference>
<keyword evidence="5" id="KW-1185">Reference proteome</keyword>
<dbReference type="EMBL" id="AZEU01000044">
    <property type="protein sequence ID" value="KRL52195.1"/>
    <property type="molecule type" value="Genomic_DNA"/>
</dbReference>
<gene>
    <name evidence="1" type="primary">sfsA</name>
    <name evidence="4" type="ORF">FD01_GL002652</name>
</gene>
<evidence type="ECO:0000313" key="5">
    <source>
        <dbReference type="Proteomes" id="UP000051790"/>
    </source>
</evidence>
<comment type="similarity">
    <text evidence="1">Belongs to the SfsA family.</text>
</comment>
<dbReference type="GO" id="GO:0003677">
    <property type="term" value="F:DNA binding"/>
    <property type="evidence" value="ECO:0007669"/>
    <property type="project" value="UniProtKB-KW"/>
</dbReference>
<sequence>MVWRRLYVWALLDGTQLNVAFFSGGNMQYENVEIGHVIKRISRFTVQVELNGDMVLAHLSNTGRNKELLVPGHNISIKKAANPDRKTPYDILAVGRDGRWINIDSLAPNRVVNAALRDGSLMLPEMQEPLTVHPETTWRDSRLDFAGADAIGQKWFAETKGVTLANGVHAAFPDAPTTRGLKHVHTLTLAQQEGFASYLIFVIQLSGIHDMTIYKERFAELAPAITNAKAAGVQVLAITCDVGPDHIDLAEPVIFDELLPFQEVEA</sequence>
<dbReference type="Pfam" id="PF17746">
    <property type="entry name" value="SfsA_N"/>
    <property type="match status" value="1"/>
</dbReference>
<proteinExistence type="inferred from homology"/>
<keyword evidence="4" id="KW-0238">DNA-binding</keyword>
<dbReference type="Gene3D" id="2.40.50.580">
    <property type="match status" value="1"/>
</dbReference>
<accession>A0A0R1RF48</accession>
<dbReference type="PANTHER" id="PTHR30545">
    <property type="entry name" value="SUGAR FERMENTATION STIMULATION PROTEIN A"/>
    <property type="match status" value="1"/>
</dbReference>
<dbReference type="PATRIC" id="fig|1423769.4.peg.2861"/>
<evidence type="ECO:0000259" key="2">
    <source>
        <dbReference type="Pfam" id="PF03749"/>
    </source>
</evidence>
<reference evidence="4 5" key="1">
    <citation type="journal article" date="2015" name="Genome Announc.">
        <title>Expanding the biotechnology potential of lactobacilli through comparative genomics of 213 strains and associated genera.</title>
        <authorList>
            <person name="Sun Z."/>
            <person name="Harris H.M."/>
            <person name="McCann A."/>
            <person name="Guo C."/>
            <person name="Argimon S."/>
            <person name="Zhang W."/>
            <person name="Yang X."/>
            <person name="Jeffery I.B."/>
            <person name="Cooney J.C."/>
            <person name="Kagawa T.F."/>
            <person name="Liu W."/>
            <person name="Song Y."/>
            <person name="Salvetti E."/>
            <person name="Wrobel A."/>
            <person name="Rasinkangas P."/>
            <person name="Parkhill J."/>
            <person name="Rea M.C."/>
            <person name="O'Sullivan O."/>
            <person name="Ritari J."/>
            <person name="Douillard F.P."/>
            <person name="Paul Ross R."/>
            <person name="Yang R."/>
            <person name="Briner A.E."/>
            <person name="Felis G.E."/>
            <person name="de Vos W.M."/>
            <person name="Barrangou R."/>
            <person name="Klaenhammer T.R."/>
            <person name="Caufield P.W."/>
            <person name="Cui Y."/>
            <person name="Zhang H."/>
            <person name="O'Toole P.W."/>
        </authorList>
    </citation>
    <scope>NUCLEOTIDE SEQUENCE [LARGE SCALE GENOMIC DNA]</scope>
    <source>
        <strain evidence="4 5">DSM 13343</strain>
    </source>
</reference>
<dbReference type="HAMAP" id="MF_00095">
    <property type="entry name" value="SfsA"/>
    <property type="match status" value="1"/>
</dbReference>
<evidence type="ECO:0000259" key="3">
    <source>
        <dbReference type="Pfam" id="PF17746"/>
    </source>
</evidence>